<dbReference type="EMBL" id="JAUSQW010000001">
    <property type="protein sequence ID" value="MDP9801218.1"/>
    <property type="molecule type" value="Genomic_DNA"/>
</dbReference>
<protein>
    <submittedName>
        <fullName evidence="2">Uncharacterized protein</fullName>
    </submittedName>
</protein>
<organism evidence="2 3">
    <name type="scientific">Arcanobacterium wilhelmae</name>
    <dbReference type="NCBI Taxonomy" id="1803177"/>
    <lineage>
        <taxon>Bacteria</taxon>
        <taxon>Bacillati</taxon>
        <taxon>Actinomycetota</taxon>
        <taxon>Actinomycetes</taxon>
        <taxon>Actinomycetales</taxon>
        <taxon>Actinomycetaceae</taxon>
        <taxon>Arcanobacterium</taxon>
    </lineage>
</organism>
<evidence type="ECO:0000313" key="3">
    <source>
        <dbReference type="Proteomes" id="UP001235966"/>
    </source>
</evidence>
<gene>
    <name evidence="2" type="ORF">J2S49_001294</name>
</gene>
<keyword evidence="3" id="KW-1185">Reference proteome</keyword>
<sequence length="433" mass="46813">MLWLKVVASLLAVVLVVLVGLLVWRLSGSGSQSGATAGSVSSATPVAQPTSGGAANATPVVEQSTQAQVPTSQFPDANKDAAAAFSKVLDKIDPSRFNHSVLGTYDENPEPPHEFAYALVDINGDSLPELLINAGYGGGDRLKESGDYGVQVYQFSPESGRVNRLKGDAIFGSQPDGMRYVLYGNKDHNKLVEIAEVAKNPDQPKHYGQYAVNAGNLERDRLFAIEFPELTPEVQAKLVKLTWHDRADRGAVKELGSKLSEYVAVEPDLGISGNRLLGHLKGKLFQNNEGFPVRREITFGDDGKASGTYFGVYNIERDDITNFDIDVKFGSPRKIDEDSYELTLESAKVHDARNGEKPANEVALGSLANVGSKWILLLPETPIRKLPQDAIQSLLPGDAVDPHAEAIESYMLYQKEFPSAVLHGHTTSVDGGN</sequence>
<dbReference type="Proteomes" id="UP001235966">
    <property type="component" value="Unassembled WGS sequence"/>
</dbReference>
<accession>A0ABT9NBY1</accession>
<dbReference type="RefSeq" id="WP_278059037.1">
    <property type="nucleotide sequence ID" value="NZ_CP121247.1"/>
</dbReference>
<comment type="caution">
    <text evidence="2">The sequence shown here is derived from an EMBL/GenBank/DDBJ whole genome shotgun (WGS) entry which is preliminary data.</text>
</comment>
<evidence type="ECO:0000313" key="2">
    <source>
        <dbReference type="EMBL" id="MDP9801218.1"/>
    </source>
</evidence>
<feature type="compositionally biased region" description="Polar residues" evidence="1">
    <location>
        <begin position="61"/>
        <end position="73"/>
    </location>
</feature>
<name>A0ABT9NBY1_9ACTO</name>
<proteinExistence type="predicted"/>
<feature type="compositionally biased region" description="Low complexity" evidence="1">
    <location>
        <begin position="31"/>
        <end position="47"/>
    </location>
</feature>
<evidence type="ECO:0000256" key="1">
    <source>
        <dbReference type="SAM" id="MobiDB-lite"/>
    </source>
</evidence>
<feature type="region of interest" description="Disordered" evidence="1">
    <location>
        <begin position="31"/>
        <end position="73"/>
    </location>
</feature>
<reference evidence="2 3" key="1">
    <citation type="submission" date="2023-07" db="EMBL/GenBank/DDBJ databases">
        <title>Sequencing the genomes of 1000 actinobacteria strains.</title>
        <authorList>
            <person name="Klenk H.-P."/>
        </authorList>
    </citation>
    <scope>NUCLEOTIDE SEQUENCE [LARGE SCALE GENOMIC DNA]</scope>
    <source>
        <strain evidence="2 3">DSM 102162</strain>
    </source>
</reference>